<evidence type="ECO:0000313" key="2">
    <source>
        <dbReference type="EMBL" id="CAF1082060.1"/>
    </source>
</evidence>
<gene>
    <name evidence="2" type="ORF">JXQ802_LOCUS18238</name>
    <name evidence="3" type="ORF">JXQ802_LOCUS18321</name>
</gene>
<dbReference type="InterPro" id="IPR039253">
    <property type="entry name" value="APLF"/>
</dbReference>
<dbReference type="GO" id="GO:0035861">
    <property type="term" value="C:site of double-strand break"/>
    <property type="evidence" value="ECO:0007669"/>
    <property type="project" value="TreeGrafter"/>
</dbReference>
<feature type="domain" description="PBZ-type" evidence="1">
    <location>
        <begin position="299"/>
        <end position="323"/>
    </location>
</feature>
<comment type="caution">
    <text evidence="3">The sequence shown here is derived from an EMBL/GenBank/DDBJ whole genome shotgun (WGS) entry which is preliminary data.</text>
</comment>
<feature type="domain" description="PBZ-type" evidence="1">
    <location>
        <begin position="217"/>
        <end position="242"/>
    </location>
</feature>
<sequence length="396" mass="44544">MGADGSRLSFQQKQEQTESLMQQNVEIAEHLSKQHAAHKKKPDTVLNEVGKNMFAHVKLINNGANAPNQMEKIEIEGVTYEIFDFISKGGFGQVYKARAGNNNRIVAIKIMKNTPDMREEVQNEIRFLSLTKTILLDNHPKDPVERSSAKATLMQMKGHPALHYIIESLHESFCPVDDVCRMRVPDDIHQQLAKLAKPGHFVRASDSSSARSLSESRRPCRYGRNCYNHDADHRKNFAHPGDSNYHVPGGASSRPLEKQECRYGADCYRVDADHLNKYAHPIDSSHHSICGSSHGHSSKPNCRYGAACYDNDPEHRRQYTHPTGSIHHSICGSSHENSPKPHCRYGAACYDKDPEHRSQYAHPNGSVSAHCAKTKCSYGANCTKMKDPEHMAKFRH</sequence>
<evidence type="ECO:0000259" key="1">
    <source>
        <dbReference type="Pfam" id="PF10283"/>
    </source>
</evidence>
<dbReference type="Gene3D" id="3.30.200.20">
    <property type="entry name" value="Phosphorylase Kinase, domain 1"/>
    <property type="match status" value="1"/>
</dbReference>
<dbReference type="EMBL" id="CAJNOL010000475">
    <property type="protein sequence ID" value="CAF1082060.1"/>
    <property type="molecule type" value="Genomic_DNA"/>
</dbReference>
<accession>A0A814MWJ3</accession>
<dbReference type="Pfam" id="PF10283">
    <property type="entry name" value="zf-CCHH"/>
    <property type="match status" value="4"/>
</dbReference>
<dbReference type="GO" id="GO:0005634">
    <property type="term" value="C:nucleus"/>
    <property type="evidence" value="ECO:0007669"/>
    <property type="project" value="TreeGrafter"/>
</dbReference>
<feature type="domain" description="PBZ-type" evidence="1">
    <location>
        <begin position="258"/>
        <end position="281"/>
    </location>
</feature>
<dbReference type="Proteomes" id="UP000663870">
    <property type="component" value="Unassembled WGS sequence"/>
</dbReference>
<dbReference type="GO" id="GO:0006302">
    <property type="term" value="P:double-strand break repair"/>
    <property type="evidence" value="ECO:0007669"/>
    <property type="project" value="InterPro"/>
</dbReference>
<name>A0A814MWJ3_9BILA</name>
<dbReference type="GO" id="GO:0003906">
    <property type="term" value="F:DNA-(apurinic or apyrimidinic site) endonuclease activity"/>
    <property type="evidence" value="ECO:0007669"/>
    <property type="project" value="InterPro"/>
</dbReference>
<dbReference type="PANTHER" id="PTHR21315:SF2">
    <property type="entry name" value="APRATAXIN AND PNK-LIKE FACTOR"/>
    <property type="match status" value="1"/>
</dbReference>
<organism evidence="3 4">
    <name type="scientific">Rotaria sordida</name>
    <dbReference type="NCBI Taxonomy" id="392033"/>
    <lineage>
        <taxon>Eukaryota</taxon>
        <taxon>Metazoa</taxon>
        <taxon>Spiralia</taxon>
        <taxon>Gnathifera</taxon>
        <taxon>Rotifera</taxon>
        <taxon>Eurotatoria</taxon>
        <taxon>Bdelloidea</taxon>
        <taxon>Philodinida</taxon>
        <taxon>Philodinidae</taxon>
        <taxon>Rotaria</taxon>
    </lineage>
</organism>
<evidence type="ECO:0000313" key="4">
    <source>
        <dbReference type="Proteomes" id="UP000663870"/>
    </source>
</evidence>
<evidence type="ECO:0000313" key="3">
    <source>
        <dbReference type="EMBL" id="CAF1083753.1"/>
    </source>
</evidence>
<dbReference type="SUPFAM" id="SSF56112">
    <property type="entry name" value="Protein kinase-like (PK-like)"/>
    <property type="match status" value="1"/>
</dbReference>
<dbReference type="AlphaFoldDB" id="A0A814MWJ3"/>
<proteinExistence type="predicted"/>
<dbReference type="GO" id="GO:0008408">
    <property type="term" value="F:3'-5' exonuclease activity"/>
    <property type="evidence" value="ECO:0007669"/>
    <property type="project" value="InterPro"/>
</dbReference>
<feature type="domain" description="PBZ-type" evidence="1">
    <location>
        <begin position="340"/>
        <end position="364"/>
    </location>
</feature>
<protein>
    <recommendedName>
        <fullName evidence="1">PBZ-type domain-containing protein</fullName>
    </recommendedName>
</protein>
<keyword evidence="4" id="KW-1185">Reference proteome</keyword>
<dbReference type="InterPro" id="IPR019406">
    <property type="entry name" value="APLF_PBZ"/>
</dbReference>
<dbReference type="EMBL" id="CAJNOL010000479">
    <property type="protein sequence ID" value="CAF1083753.1"/>
    <property type="molecule type" value="Genomic_DNA"/>
</dbReference>
<dbReference type="InterPro" id="IPR011009">
    <property type="entry name" value="Kinase-like_dom_sf"/>
</dbReference>
<reference evidence="3" key="1">
    <citation type="submission" date="2021-02" db="EMBL/GenBank/DDBJ databases">
        <authorList>
            <person name="Nowell W R."/>
        </authorList>
    </citation>
    <scope>NUCLEOTIDE SEQUENCE</scope>
</reference>
<dbReference type="PANTHER" id="PTHR21315">
    <property type="entry name" value="APRATAXIN AND PNK-LIKE FACTOR-RELATED"/>
    <property type="match status" value="1"/>
</dbReference>